<protein>
    <submittedName>
        <fullName evidence="1">Uncharacterized protein</fullName>
    </submittedName>
</protein>
<proteinExistence type="predicted"/>
<organism evidence="1 2">
    <name type="scientific">Streptomyces fumanus</name>
    <dbReference type="NCBI Taxonomy" id="67302"/>
    <lineage>
        <taxon>Bacteria</taxon>
        <taxon>Bacillati</taxon>
        <taxon>Actinomycetota</taxon>
        <taxon>Actinomycetes</taxon>
        <taxon>Kitasatosporales</taxon>
        <taxon>Streptomycetaceae</taxon>
        <taxon>Streptomyces</taxon>
    </lineage>
</organism>
<dbReference type="EMBL" id="BNBI01000007">
    <property type="protein sequence ID" value="GHF07552.1"/>
    <property type="molecule type" value="Genomic_DNA"/>
</dbReference>
<keyword evidence="2" id="KW-1185">Reference proteome</keyword>
<dbReference type="RefSeq" id="WP_190205280.1">
    <property type="nucleotide sequence ID" value="NZ_BNBI01000007.1"/>
</dbReference>
<dbReference type="AlphaFoldDB" id="A0A919E381"/>
<accession>A0A919E381</accession>
<sequence length="714" mass="76660">MADRELHGYGHLLDSYVPRAIGLNARGRGVRPAHPRGAPVLRIYGGRGTGKTAVCRRLHDTHVNRVHVALWPMTDRSASPAAPGDEAGLLASRPLAALAWLVHELDAEVPSFGRIPFPRFTYGLVAATVWQDAAPAADGPTVAELADFQDRKAALVAALAAGPGRAPVVQRFGAFAEALLPLVSWLAPALAPLEDLLRQFVRQASGGTRPHAAALRWWDGQDLRVAGTGIERVLRYAQTLHHQVPATARGKLEEQLAAAFLADIDAYHRRPHLLSRPLPLIVLDDTHTGTGERLFDLLMTAYATAAGPDNARGAEVRRPVLVTTVLAAAPPPGAARQRPVELSRLGTLDWRGPGSESPEEWQVWVRAPALRADAIAPALGADCPRGLPNVIEQISAGRAGLAGPLVEAAERDLLAGEHSLLRRRGPAALGRTLLALPPAGPAAAGDRTVADVLLRYLVPDPELIAPLLRRAVLVSPDDVPYAPVSGDEPDRVSAFLRAGHWERSPWASGADGPGPVPPVADRALRELLLHRLRAECSPAPGRPDAHLVWTRLHSAALDDERVPEAVRLHHALALGRRERAVSGLHALLRVLDRPAWLAAVQLVCAAPHPPDGYPERHPEPPELCRTCLDRPAEGGGPHRDIARLVTLLWDLSTLSSLYPDDPDSPDNRLRLLLTGSHLADDEGVTAEAARRWPALLARGRRVPELPVPPTGRGN</sequence>
<name>A0A919E381_9ACTN</name>
<evidence type="ECO:0000313" key="2">
    <source>
        <dbReference type="Proteomes" id="UP000630718"/>
    </source>
</evidence>
<reference evidence="1" key="1">
    <citation type="journal article" date="2014" name="Int. J. Syst. Evol. Microbiol.">
        <title>Complete genome sequence of Corynebacterium casei LMG S-19264T (=DSM 44701T), isolated from a smear-ripened cheese.</title>
        <authorList>
            <consortium name="US DOE Joint Genome Institute (JGI-PGF)"/>
            <person name="Walter F."/>
            <person name="Albersmeier A."/>
            <person name="Kalinowski J."/>
            <person name="Ruckert C."/>
        </authorList>
    </citation>
    <scope>NUCLEOTIDE SEQUENCE</scope>
    <source>
        <strain evidence="1">JCM 4477</strain>
    </source>
</reference>
<dbReference type="Proteomes" id="UP000630718">
    <property type="component" value="Unassembled WGS sequence"/>
</dbReference>
<gene>
    <name evidence="1" type="ORF">GCM10018772_35670</name>
</gene>
<comment type="caution">
    <text evidence="1">The sequence shown here is derived from an EMBL/GenBank/DDBJ whole genome shotgun (WGS) entry which is preliminary data.</text>
</comment>
<reference evidence="1" key="2">
    <citation type="submission" date="2020-09" db="EMBL/GenBank/DDBJ databases">
        <authorList>
            <person name="Sun Q."/>
            <person name="Ohkuma M."/>
        </authorList>
    </citation>
    <scope>NUCLEOTIDE SEQUENCE</scope>
    <source>
        <strain evidence="1">JCM 4477</strain>
    </source>
</reference>
<evidence type="ECO:0000313" key="1">
    <source>
        <dbReference type="EMBL" id="GHF07552.1"/>
    </source>
</evidence>